<accession>A0A0A9YC77</accession>
<sequence>MQNCSRFSPSHISLETPRTQLIAAQLSSHQYQDEFQTFFHRFTGLPKDFTNTPKVFELPRNSSPILSFFPGNGMNLVGFRNVLVRDSFIHKTHIFRFLEISQDSERDIPSLLFLVILLNIIEDHRVAASQGKPG</sequence>
<proteinExistence type="predicted"/>
<keyword evidence="1" id="KW-0032">Aminotransferase</keyword>
<name>A0A0A9YC77_LYGHE</name>
<gene>
    <name evidence="1" type="primary">argD_3</name>
    <name evidence="1" type="ORF">CM83_29692</name>
</gene>
<feature type="non-terminal residue" evidence="1">
    <location>
        <position position="134"/>
    </location>
</feature>
<protein>
    <submittedName>
        <fullName evidence="1">Acetylornithine aminotransferase</fullName>
    </submittedName>
</protein>
<keyword evidence="1" id="KW-0808">Transferase</keyword>
<organism evidence="1">
    <name type="scientific">Lygus hesperus</name>
    <name type="common">Western plant bug</name>
    <dbReference type="NCBI Taxonomy" id="30085"/>
    <lineage>
        <taxon>Eukaryota</taxon>
        <taxon>Metazoa</taxon>
        <taxon>Ecdysozoa</taxon>
        <taxon>Arthropoda</taxon>
        <taxon>Hexapoda</taxon>
        <taxon>Insecta</taxon>
        <taxon>Pterygota</taxon>
        <taxon>Neoptera</taxon>
        <taxon>Paraneoptera</taxon>
        <taxon>Hemiptera</taxon>
        <taxon>Heteroptera</taxon>
        <taxon>Panheteroptera</taxon>
        <taxon>Cimicomorpha</taxon>
        <taxon>Miridae</taxon>
        <taxon>Mirini</taxon>
        <taxon>Lygus</taxon>
    </lineage>
</organism>
<reference evidence="1" key="2">
    <citation type="submission" date="2014-07" db="EMBL/GenBank/DDBJ databases">
        <authorList>
            <person name="Hull J."/>
        </authorList>
    </citation>
    <scope>NUCLEOTIDE SEQUENCE</scope>
</reference>
<reference evidence="1" key="1">
    <citation type="journal article" date="2014" name="PLoS ONE">
        <title>Transcriptome-Based Identification of ABC Transporters in the Western Tarnished Plant Bug Lygus hesperus.</title>
        <authorList>
            <person name="Hull J.J."/>
            <person name="Chaney K."/>
            <person name="Geib S.M."/>
            <person name="Fabrick J.A."/>
            <person name="Brent C.S."/>
            <person name="Walsh D."/>
            <person name="Lavine L.C."/>
        </authorList>
    </citation>
    <scope>NUCLEOTIDE SEQUENCE</scope>
</reference>
<evidence type="ECO:0000313" key="1">
    <source>
        <dbReference type="EMBL" id="JAG30677.1"/>
    </source>
</evidence>
<dbReference type="GO" id="GO:0008483">
    <property type="term" value="F:transaminase activity"/>
    <property type="evidence" value="ECO:0007669"/>
    <property type="project" value="UniProtKB-KW"/>
</dbReference>
<dbReference type="EMBL" id="GBHO01012927">
    <property type="protein sequence ID" value="JAG30677.1"/>
    <property type="molecule type" value="Transcribed_RNA"/>
</dbReference>
<dbReference type="AlphaFoldDB" id="A0A0A9YC77"/>